<evidence type="ECO:0000256" key="3">
    <source>
        <dbReference type="ARBA" id="ARBA00020552"/>
    </source>
</evidence>
<evidence type="ECO:0000256" key="7">
    <source>
        <dbReference type="SAM" id="SignalP"/>
    </source>
</evidence>
<evidence type="ECO:0000256" key="1">
    <source>
        <dbReference type="ARBA" id="ARBA00004167"/>
    </source>
</evidence>
<dbReference type="GO" id="GO:0030246">
    <property type="term" value="F:carbohydrate binding"/>
    <property type="evidence" value="ECO:0007669"/>
    <property type="project" value="UniProtKB-KW"/>
</dbReference>
<feature type="chain" id="PRO_5015203811" description="Lectin-like protein BA14k" evidence="7">
    <location>
        <begin position="27"/>
        <end position="109"/>
    </location>
</feature>
<reference evidence="8 9" key="1">
    <citation type="submission" date="2018-03" db="EMBL/GenBank/DDBJ databases">
        <title>The draft genome of Mesorhizobium soli JCM 19897.</title>
        <authorList>
            <person name="Li L."/>
            <person name="Liu L."/>
            <person name="Liang L."/>
            <person name="Wang T."/>
            <person name="Zhang X."/>
        </authorList>
    </citation>
    <scope>NUCLEOTIDE SEQUENCE [LARGE SCALE GENOMIC DNA]</scope>
    <source>
        <strain evidence="8 9">JCM 19897</strain>
    </source>
</reference>
<comment type="caution">
    <text evidence="8">The sequence shown here is derived from an EMBL/GenBank/DDBJ whole genome shotgun (WGS) entry which is preliminary data.</text>
</comment>
<dbReference type="EMBL" id="PXYL01000013">
    <property type="protein sequence ID" value="PSJ57594.1"/>
    <property type="molecule type" value="Genomic_DNA"/>
</dbReference>
<evidence type="ECO:0000256" key="4">
    <source>
        <dbReference type="ARBA" id="ARBA00022475"/>
    </source>
</evidence>
<organism evidence="8 9">
    <name type="scientific">Pseudaminobacter soli</name>
    <name type="common">ex Li et al. 2025</name>
    <dbReference type="NCBI Taxonomy" id="1295366"/>
    <lineage>
        <taxon>Bacteria</taxon>
        <taxon>Pseudomonadati</taxon>
        <taxon>Pseudomonadota</taxon>
        <taxon>Alphaproteobacteria</taxon>
        <taxon>Hyphomicrobiales</taxon>
        <taxon>Phyllobacteriaceae</taxon>
        <taxon>Pseudaminobacter</taxon>
    </lineage>
</organism>
<evidence type="ECO:0000256" key="6">
    <source>
        <dbReference type="ARBA" id="ARBA00025321"/>
    </source>
</evidence>
<keyword evidence="9" id="KW-1185">Reference proteome</keyword>
<dbReference type="GO" id="GO:0016020">
    <property type="term" value="C:membrane"/>
    <property type="evidence" value="ECO:0007669"/>
    <property type="project" value="UniProtKB-SubCell"/>
</dbReference>
<comment type="function">
    <text evidence="6">Has immunoglobulin-binding and hemagglutination properties, and can bind to mannose. Essential for virulence. May be involved in LPS biosynthesis or polysaccharide transport.</text>
</comment>
<evidence type="ECO:0000313" key="9">
    <source>
        <dbReference type="Proteomes" id="UP000240653"/>
    </source>
</evidence>
<dbReference type="Proteomes" id="UP000240653">
    <property type="component" value="Unassembled WGS sequence"/>
</dbReference>
<dbReference type="OrthoDB" id="8117189at2"/>
<keyword evidence="7" id="KW-0732">Signal</keyword>
<dbReference type="AlphaFoldDB" id="A0A2P7S540"/>
<evidence type="ECO:0000313" key="8">
    <source>
        <dbReference type="EMBL" id="PSJ57594.1"/>
    </source>
</evidence>
<gene>
    <name evidence="8" type="ORF">C7I85_21745</name>
</gene>
<name>A0A2P7S540_9HYPH</name>
<dbReference type="InterPro" id="IPR012413">
    <property type="entry name" value="BA14K"/>
</dbReference>
<comment type="subcellular location">
    <subcellularLocation>
        <location evidence="1">Membrane</location>
        <topology evidence="1">Single-pass membrane protein</topology>
    </subcellularLocation>
</comment>
<comment type="similarity">
    <text evidence="2">Belongs to the BA14k family.</text>
</comment>
<sequence>MRRYLSLLAGSGLLSFGALVGAPALAGDVPGSIPDIVPTIDAAGQAFHTLPEWLLIGAAGYYGAYHPAYYLSELSHAHVAWCAAHYQSYRASDNSFQPLYGPRRPCISP</sequence>
<evidence type="ECO:0000256" key="5">
    <source>
        <dbReference type="ARBA" id="ARBA00022734"/>
    </source>
</evidence>
<proteinExistence type="inferred from homology"/>
<dbReference type="RefSeq" id="WP_106726128.1">
    <property type="nucleotide sequence ID" value="NZ_PXYL01000013.1"/>
</dbReference>
<dbReference type="Pfam" id="PF07886">
    <property type="entry name" value="BA14K"/>
    <property type="match status" value="1"/>
</dbReference>
<accession>A0A2P7S540</accession>
<keyword evidence="4" id="KW-1003">Cell membrane</keyword>
<keyword evidence="4" id="KW-0472">Membrane</keyword>
<keyword evidence="5" id="KW-0430">Lectin</keyword>
<evidence type="ECO:0000256" key="2">
    <source>
        <dbReference type="ARBA" id="ARBA00010270"/>
    </source>
</evidence>
<protein>
    <recommendedName>
        <fullName evidence="3">Lectin-like protein BA14k</fullName>
    </recommendedName>
</protein>
<feature type="signal peptide" evidence="7">
    <location>
        <begin position="1"/>
        <end position="26"/>
    </location>
</feature>